<dbReference type="SUPFAM" id="SSF50475">
    <property type="entry name" value="FMN-binding split barrel"/>
    <property type="match status" value="1"/>
</dbReference>
<evidence type="ECO:0000313" key="2">
    <source>
        <dbReference type="EMBL" id="SED79750.1"/>
    </source>
</evidence>
<organism evidence="2 3">
    <name type="scientific">Bradyrhizobium lablabi</name>
    <dbReference type="NCBI Taxonomy" id="722472"/>
    <lineage>
        <taxon>Bacteria</taxon>
        <taxon>Pseudomonadati</taxon>
        <taxon>Pseudomonadota</taxon>
        <taxon>Alphaproteobacteria</taxon>
        <taxon>Hyphomicrobiales</taxon>
        <taxon>Nitrobacteraceae</taxon>
        <taxon>Bradyrhizobium</taxon>
    </lineage>
</organism>
<evidence type="ECO:0000313" key="3">
    <source>
        <dbReference type="Proteomes" id="UP000183208"/>
    </source>
</evidence>
<dbReference type="RefSeq" id="WP_074825176.1">
    <property type="nucleotide sequence ID" value="NZ_FNTI01000001.1"/>
</dbReference>
<proteinExistence type="predicted"/>
<protein>
    <submittedName>
        <fullName evidence="2">NADH-FMN oxidoreductase RutF, flavin reductase (DIM6/NTAB) family</fullName>
    </submittedName>
</protein>
<dbReference type="PANTHER" id="PTHR43812">
    <property type="entry name" value="BLR2425 PROTEIN"/>
    <property type="match status" value="1"/>
</dbReference>
<dbReference type="Proteomes" id="UP000183208">
    <property type="component" value="Unassembled WGS sequence"/>
</dbReference>
<dbReference type="InterPro" id="IPR002563">
    <property type="entry name" value="Flavin_Rdtase-like_dom"/>
</dbReference>
<dbReference type="OrthoDB" id="9783347at2"/>
<accession>A0A1M7D7N8</accession>
<dbReference type="Pfam" id="PF01613">
    <property type="entry name" value="Flavin_Reduct"/>
    <property type="match status" value="1"/>
</dbReference>
<dbReference type="SMART" id="SM00903">
    <property type="entry name" value="Flavin_Reduct"/>
    <property type="match status" value="1"/>
</dbReference>
<dbReference type="PANTHER" id="PTHR43812:SF2">
    <property type="entry name" value="FLAVIN REDUCTASE LIKE DOMAIN-CONTAINING PROTEIN"/>
    <property type="match status" value="1"/>
</dbReference>
<dbReference type="EMBL" id="FNTI01000001">
    <property type="protein sequence ID" value="SED79750.1"/>
    <property type="molecule type" value="Genomic_DNA"/>
</dbReference>
<reference evidence="2 3" key="1">
    <citation type="submission" date="2016-10" db="EMBL/GenBank/DDBJ databases">
        <authorList>
            <person name="de Groot N.N."/>
        </authorList>
    </citation>
    <scope>NUCLEOTIDE SEQUENCE [LARGE SCALE GENOMIC DNA]</scope>
    <source>
        <strain evidence="2 3">GAS522</strain>
    </source>
</reference>
<dbReference type="Gene3D" id="2.30.110.10">
    <property type="entry name" value="Electron Transport, Fmn-binding Protein, Chain A"/>
    <property type="match status" value="1"/>
</dbReference>
<dbReference type="GO" id="GO:0010181">
    <property type="term" value="F:FMN binding"/>
    <property type="evidence" value="ECO:0007669"/>
    <property type="project" value="InterPro"/>
</dbReference>
<dbReference type="InterPro" id="IPR012349">
    <property type="entry name" value="Split_barrel_FMN-bd"/>
</dbReference>
<evidence type="ECO:0000259" key="1">
    <source>
        <dbReference type="SMART" id="SM00903"/>
    </source>
</evidence>
<sequence length="207" mass="22696">MTSKDLHSYEPKNGHGLKHDPFNAIIAPRPIGWISSRDGKGNVNLAPYSFFNGFCYTPPIIGFSSTSWKDTVQNVKDTGEFVWNLATLDLAKHMNATAAHVAPDVSEFQIAGLTAVPGKLVNVPRVAESPVSFECKLTQIIQLQGANGEKANAWLTLGEVVAVHIDKAMIKDGVYITALARPIVRAGRRGDYFTVKPEDMFEMIRPD</sequence>
<feature type="domain" description="Flavin reductase like" evidence="1">
    <location>
        <begin position="24"/>
        <end position="177"/>
    </location>
</feature>
<dbReference type="AlphaFoldDB" id="A0A1M7D7N8"/>
<gene>
    <name evidence="2" type="ORF">SAMN05444171_5194</name>
</gene>
<name>A0A1M7D7N8_9BRAD</name>
<dbReference type="GO" id="GO:0016646">
    <property type="term" value="F:oxidoreductase activity, acting on the CH-NH group of donors, NAD or NADP as acceptor"/>
    <property type="evidence" value="ECO:0007669"/>
    <property type="project" value="UniProtKB-ARBA"/>
</dbReference>